<gene>
    <name evidence="9" type="ORF">AAFF_G00401900</name>
</gene>
<evidence type="ECO:0000256" key="5">
    <source>
        <dbReference type="ARBA" id="ARBA00023157"/>
    </source>
</evidence>
<dbReference type="PROSITE" id="PS50287">
    <property type="entry name" value="SRCR_2"/>
    <property type="match status" value="1"/>
</dbReference>
<evidence type="ECO:0000256" key="2">
    <source>
        <dbReference type="ARBA" id="ARBA00022525"/>
    </source>
</evidence>
<keyword evidence="3" id="KW-0732">Signal</keyword>
<keyword evidence="4" id="KW-0677">Repeat</keyword>
<accession>A0AAD7VY10</accession>
<dbReference type="PROSITE" id="PS00420">
    <property type="entry name" value="SRCR_1"/>
    <property type="match status" value="1"/>
</dbReference>
<organism evidence="9 10">
    <name type="scientific">Aldrovandia affinis</name>
    <dbReference type="NCBI Taxonomy" id="143900"/>
    <lineage>
        <taxon>Eukaryota</taxon>
        <taxon>Metazoa</taxon>
        <taxon>Chordata</taxon>
        <taxon>Craniata</taxon>
        <taxon>Vertebrata</taxon>
        <taxon>Euteleostomi</taxon>
        <taxon>Actinopterygii</taxon>
        <taxon>Neopterygii</taxon>
        <taxon>Teleostei</taxon>
        <taxon>Notacanthiformes</taxon>
        <taxon>Halosauridae</taxon>
        <taxon>Aldrovandia</taxon>
    </lineage>
</organism>
<evidence type="ECO:0000256" key="7">
    <source>
        <dbReference type="PROSITE-ProRule" id="PRU00196"/>
    </source>
</evidence>
<dbReference type="GO" id="GO:0005615">
    <property type="term" value="C:extracellular space"/>
    <property type="evidence" value="ECO:0007669"/>
    <property type="project" value="TreeGrafter"/>
</dbReference>
<comment type="caution">
    <text evidence="7">Lacks conserved residue(s) required for the propagation of feature annotation.</text>
</comment>
<evidence type="ECO:0000256" key="6">
    <source>
        <dbReference type="ARBA" id="ARBA00023180"/>
    </source>
</evidence>
<evidence type="ECO:0000256" key="3">
    <source>
        <dbReference type="ARBA" id="ARBA00022729"/>
    </source>
</evidence>
<dbReference type="GO" id="GO:0005886">
    <property type="term" value="C:plasma membrane"/>
    <property type="evidence" value="ECO:0007669"/>
    <property type="project" value="TreeGrafter"/>
</dbReference>
<evidence type="ECO:0000313" key="10">
    <source>
        <dbReference type="Proteomes" id="UP001221898"/>
    </source>
</evidence>
<dbReference type="Pfam" id="PF00530">
    <property type="entry name" value="SRCR"/>
    <property type="match status" value="1"/>
</dbReference>
<dbReference type="GO" id="GO:0031638">
    <property type="term" value="P:zymogen activation"/>
    <property type="evidence" value="ECO:0007669"/>
    <property type="project" value="TreeGrafter"/>
</dbReference>
<evidence type="ECO:0000259" key="8">
    <source>
        <dbReference type="PROSITE" id="PS50287"/>
    </source>
</evidence>
<dbReference type="FunFam" id="3.10.250.10:FF:000006">
    <property type="entry name" value="neurotrypsin isoform X2"/>
    <property type="match status" value="1"/>
</dbReference>
<dbReference type="InterPro" id="IPR001190">
    <property type="entry name" value="SRCR"/>
</dbReference>
<dbReference type="Gene3D" id="3.10.250.10">
    <property type="entry name" value="SRCR-like domain"/>
    <property type="match status" value="1"/>
</dbReference>
<feature type="disulfide bond" evidence="7">
    <location>
        <begin position="102"/>
        <end position="112"/>
    </location>
</feature>
<evidence type="ECO:0000256" key="1">
    <source>
        <dbReference type="ARBA" id="ARBA00004613"/>
    </source>
</evidence>
<feature type="domain" description="SRCR" evidence="8">
    <location>
        <begin position="33"/>
        <end position="124"/>
    </location>
</feature>
<proteinExistence type="predicted"/>
<dbReference type="GO" id="GO:0004252">
    <property type="term" value="F:serine-type endopeptidase activity"/>
    <property type="evidence" value="ECO:0007669"/>
    <property type="project" value="TreeGrafter"/>
</dbReference>
<evidence type="ECO:0000313" key="9">
    <source>
        <dbReference type="EMBL" id="KAJ8362011.1"/>
    </source>
</evidence>
<name>A0AAD7VY10_9TELE</name>
<dbReference type="EMBL" id="JAINUG010000797">
    <property type="protein sequence ID" value="KAJ8362011.1"/>
    <property type="molecule type" value="Genomic_DNA"/>
</dbReference>
<dbReference type="AlphaFoldDB" id="A0AAD7VY10"/>
<keyword evidence="6" id="KW-0325">Glycoprotein</keyword>
<dbReference type="Proteomes" id="UP001221898">
    <property type="component" value="Unassembled WGS sequence"/>
</dbReference>
<protein>
    <recommendedName>
        <fullName evidence="8">SRCR domain-containing protein</fullName>
    </recommendedName>
</protein>
<keyword evidence="10" id="KW-1185">Reference proteome</keyword>
<feature type="disulfide bond" evidence="7">
    <location>
        <begin position="58"/>
        <end position="122"/>
    </location>
</feature>
<comment type="caution">
    <text evidence="9">The sequence shown here is derived from an EMBL/GenBank/DDBJ whole genome shotgun (WGS) entry which is preliminary data.</text>
</comment>
<keyword evidence="2" id="KW-0964">Secreted</keyword>
<dbReference type="PANTHER" id="PTHR48071">
    <property type="entry name" value="SRCR DOMAIN-CONTAINING PROTEIN"/>
    <property type="match status" value="1"/>
</dbReference>
<dbReference type="PANTHER" id="PTHR48071:SF15">
    <property type="entry name" value="SRCR DOMAIN-CONTAINING PROTEIN"/>
    <property type="match status" value="1"/>
</dbReference>
<comment type="subcellular location">
    <subcellularLocation>
        <location evidence="1">Secreted</location>
    </subcellularLocation>
</comment>
<reference evidence="9" key="1">
    <citation type="journal article" date="2023" name="Science">
        <title>Genome structures resolve the early diversification of teleost fishes.</title>
        <authorList>
            <person name="Parey E."/>
            <person name="Louis A."/>
            <person name="Montfort J."/>
            <person name="Bouchez O."/>
            <person name="Roques C."/>
            <person name="Iampietro C."/>
            <person name="Lluch J."/>
            <person name="Castinel A."/>
            <person name="Donnadieu C."/>
            <person name="Desvignes T."/>
            <person name="Floi Bucao C."/>
            <person name="Jouanno E."/>
            <person name="Wen M."/>
            <person name="Mejri S."/>
            <person name="Dirks R."/>
            <person name="Jansen H."/>
            <person name="Henkel C."/>
            <person name="Chen W.J."/>
            <person name="Zahm M."/>
            <person name="Cabau C."/>
            <person name="Klopp C."/>
            <person name="Thompson A.W."/>
            <person name="Robinson-Rechavi M."/>
            <person name="Braasch I."/>
            <person name="Lecointre G."/>
            <person name="Bobe J."/>
            <person name="Postlethwait J.H."/>
            <person name="Berthelot C."/>
            <person name="Roest Crollius H."/>
            <person name="Guiguen Y."/>
        </authorList>
    </citation>
    <scope>NUCLEOTIDE SEQUENCE</scope>
    <source>
        <strain evidence="9">NC1722</strain>
    </source>
</reference>
<sequence>MGGKHLKGHWICVCLRRFQGNSGGRGAVSHKQIRLVNGGSRCSGRVEIYHSGQWGTVCGNGWDMNDAEVVCRQLGCGEALSAPDIAHFGPGSGPIWLDDVGCSGSESSLSQCTHPGFGSHDCGHMKMLVWFVQESGW</sequence>
<evidence type="ECO:0000256" key="4">
    <source>
        <dbReference type="ARBA" id="ARBA00022737"/>
    </source>
</evidence>
<dbReference type="SMART" id="SM00202">
    <property type="entry name" value="SR"/>
    <property type="match status" value="1"/>
</dbReference>
<dbReference type="PRINTS" id="PR00258">
    <property type="entry name" value="SPERACTRCPTR"/>
</dbReference>
<dbReference type="SUPFAM" id="SSF56487">
    <property type="entry name" value="SRCR-like"/>
    <property type="match status" value="1"/>
</dbReference>
<keyword evidence="5 7" id="KW-1015">Disulfide bond</keyword>
<dbReference type="InterPro" id="IPR036772">
    <property type="entry name" value="SRCR-like_dom_sf"/>
</dbReference>